<keyword evidence="1" id="KW-0175">Coiled coil</keyword>
<comment type="caution">
    <text evidence="3">The sequence shown here is derived from an EMBL/GenBank/DDBJ whole genome shotgun (WGS) entry which is preliminary data.</text>
</comment>
<proteinExistence type="predicted"/>
<evidence type="ECO:0000256" key="2">
    <source>
        <dbReference type="SAM" id="MobiDB-lite"/>
    </source>
</evidence>
<feature type="coiled-coil region" evidence="1">
    <location>
        <begin position="82"/>
        <end position="109"/>
    </location>
</feature>
<reference evidence="3" key="1">
    <citation type="journal article" date="2019" name="G3 (Bethesda)">
        <title>Genome Assemblies of Two Rare Opportunistic Yeast Pathogens: Diutina rugosa (syn. Candida rugosa) and Trichomonascus ciferrii (syn. Candida ciferrii).</title>
        <authorList>
            <person name="Mixao V."/>
            <person name="Saus E."/>
            <person name="Hansen A.P."/>
            <person name="Lass-Florl C."/>
            <person name="Gabaldon T."/>
        </authorList>
    </citation>
    <scope>NUCLEOTIDE SEQUENCE</scope>
    <source>
        <strain evidence="3">CBS 4856</strain>
    </source>
</reference>
<dbReference type="SUPFAM" id="SSF56112">
    <property type="entry name" value="Protein kinase-like (PK-like)"/>
    <property type="match status" value="1"/>
</dbReference>
<evidence type="ECO:0000313" key="4">
    <source>
        <dbReference type="Proteomes" id="UP000761534"/>
    </source>
</evidence>
<organism evidence="3 4">
    <name type="scientific">Trichomonascus ciferrii</name>
    <dbReference type="NCBI Taxonomy" id="44093"/>
    <lineage>
        <taxon>Eukaryota</taxon>
        <taxon>Fungi</taxon>
        <taxon>Dikarya</taxon>
        <taxon>Ascomycota</taxon>
        <taxon>Saccharomycotina</taxon>
        <taxon>Dipodascomycetes</taxon>
        <taxon>Dipodascales</taxon>
        <taxon>Trichomonascaceae</taxon>
        <taxon>Trichomonascus</taxon>
        <taxon>Trichomonascus ciferrii complex</taxon>
    </lineage>
</organism>
<dbReference type="Proteomes" id="UP000761534">
    <property type="component" value="Unassembled WGS sequence"/>
</dbReference>
<keyword evidence="4" id="KW-1185">Reference proteome</keyword>
<sequence length="565" mass="64601">MNKFEILYQDVSTFDPDIQLGSLTLKYLAIYFFSVPQGLSERTASDKHEDGLVLTERSPSRIDRTDRDFRPAVPGADPGNDLNQQEFAYEQEQKLLEVIQNENEQLRCALSTSNTVLYHDGRQKILENLYTSILRPLETVITKTFESTTGQKLSIKTPDEVGLNGYSISPGAVASIEFPTGDSINVAVFLITPPRFQVAKGASLYFRYRDRKADDVIAYEDLTFSEIVLIENFFDSFNFGFQCCAMCQTSKLVITDGMNYMLFRLSGEMTEPNDYSATDSQIMLKSCEFVKYNDSPRTVRTALYVFLRDPITVKDTSATDLLFTRLTKTDFEKNCDRTASEPDMTRQRIPESVRMALEDLPVVSMDIEKSVLEQIDTGHGCTSQTLRILTKDIPKQAFLELDDRNIPQTAIIQIYDPYYYVRINPDNNLVSSAYQWMVREKGVYNKLKDIQGDCIPQLLGYGRINDIWNGVSERSLYNGPFILLEDIGNTKPDLSEKPHYKMAKNALKKVHQHSIHHNQISYECLFLVNDSRIAFTHFFLASQASSHTPEQDNHDLQHLWAIEYD</sequence>
<name>A0A642V149_9ASCO</name>
<dbReference type="VEuPathDB" id="FungiDB:TRICI_004408"/>
<dbReference type="EMBL" id="SWFS01000335">
    <property type="protein sequence ID" value="KAA8909699.1"/>
    <property type="molecule type" value="Genomic_DNA"/>
</dbReference>
<protein>
    <recommendedName>
        <fullName evidence="5">Protein kinase domain-containing protein</fullName>
    </recommendedName>
</protein>
<gene>
    <name evidence="3" type="ORF">TRICI_004408</name>
</gene>
<dbReference type="InterPro" id="IPR011009">
    <property type="entry name" value="Kinase-like_dom_sf"/>
</dbReference>
<dbReference type="AlphaFoldDB" id="A0A642V149"/>
<evidence type="ECO:0000313" key="3">
    <source>
        <dbReference type="EMBL" id="KAA8909699.1"/>
    </source>
</evidence>
<evidence type="ECO:0000256" key="1">
    <source>
        <dbReference type="SAM" id="Coils"/>
    </source>
</evidence>
<accession>A0A642V149</accession>
<feature type="compositionally biased region" description="Basic and acidic residues" evidence="2">
    <location>
        <begin position="58"/>
        <end position="70"/>
    </location>
</feature>
<evidence type="ECO:0008006" key="5">
    <source>
        <dbReference type="Google" id="ProtNLM"/>
    </source>
</evidence>
<feature type="region of interest" description="Disordered" evidence="2">
    <location>
        <begin position="44"/>
        <end position="82"/>
    </location>
</feature>